<dbReference type="HAMAP" id="MF_00920">
    <property type="entry name" value="FtsY"/>
    <property type="match status" value="1"/>
</dbReference>
<comment type="function">
    <text evidence="9">Involved in targeting and insertion of nascent membrane proteins into the cytoplasmic membrane. Acts as a receptor for the complex formed by the signal recognition particle (SRP) and the ribosome-nascent chain (RNC). Interaction with SRP-RNC leads to the transfer of the RNC complex to the Sec translocase for insertion into the membrane, the hydrolysis of GTP by both Ffh and FtsY, and the dissociation of the SRP-FtsY complex into the individual components.</text>
</comment>
<dbReference type="GO" id="GO:0005047">
    <property type="term" value="F:signal recognition particle binding"/>
    <property type="evidence" value="ECO:0007669"/>
    <property type="project" value="TreeGrafter"/>
</dbReference>
<keyword evidence="11" id="KW-0131">Cell cycle</keyword>
<comment type="catalytic activity">
    <reaction evidence="8 9">
        <text>GTP + H2O = GDP + phosphate + H(+)</text>
        <dbReference type="Rhea" id="RHEA:19669"/>
        <dbReference type="ChEBI" id="CHEBI:15377"/>
        <dbReference type="ChEBI" id="CHEBI:15378"/>
        <dbReference type="ChEBI" id="CHEBI:37565"/>
        <dbReference type="ChEBI" id="CHEBI:43474"/>
        <dbReference type="ChEBI" id="CHEBI:58189"/>
        <dbReference type="EC" id="3.6.5.4"/>
    </reaction>
</comment>
<dbReference type="InterPro" id="IPR036225">
    <property type="entry name" value="SRP/SRP_N"/>
</dbReference>
<sequence length="305" mass="33393">MALFSRLREGLAKTRDSFSKKLDQLTTSKTLDEDSLEELEDLLIMSDFGVETAQSIIEETRARYKDEAPDCDNPVREMIKIIIRDRLRKHQSDFSFAETEGPHILMVVGVNGVGKTTTIGKLSCHFKDAGHSLMLAAGDTFRAAAVSQLKVWGERTDVPVIAQGQDADSASVIFDAYASAQAKGLDLLIADTAGRLHTKSNLMEELKKIQRVLRRQNGAAPHDIWLVLDATTGQNAVNQVKSFHQEMGLTGLVITKLDGTAKGGVVVGISEKFNLPIHYIGIGEGVEDLRSFEADAFVDAMFDDA</sequence>
<accession>A0A1S7LK97</accession>
<dbReference type="GO" id="GO:0005525">
    <property type="term" value="F:GTP binding"/>
    <property type="evidence" value="ECO:0007669"/>
    <property type="project" value="UniProtKB-UniRule"/>
</dbReference>
<comment type="subcellular location">
    <subcellularLocation>
        <location evidence="9">Cell membrane</location>
        <topology evidence="9">Peripheral membrane protein</topology>
        <orientation evidence="9">Cytoplasmic side</orientation>
    </subcellularLocation>
    <subcellularLocation>
        <location evidence="9">Cytoplasm</location>
    </subcellularLocation>
</comment>
<evidence type="ECO:0000256" key="4">
    <source>
        <dbReference type="ARBA" id="ARBA00022801"/>
    </source>
</evidence>
<keyword evidence="11" id="KW-0132">Cell division</keyword>
<dbReference type="Gene3D" id="3.40.50.300">
    <property type="entry name" value="P-loop containing nucleotide triphosphate hydrolases"/>
    <property type="match status" value="1"/>
</dbReference>
<dbReference type="GO" id="GO:0051301">
    <property type="term" value="P:cell division"/>
    <property type="evidence" value="ECO:0007669"/>
    <property type="project" value="UniProtKB-KW"/>
</dbReference>
<dbReference type="NCBIfam" id="TIGR00064">
    <property type="entry name" value="ftsY"/>
    <property type="match status" value="1"/>
</dbReference>
<dbReference type="Pfam" id="PF02881">
    <property type="entry name" value="SRP54_N"/>
    <property type="match status" value="1"/>
</dbReference>
<evidence type="ECO:0000256" key="3">
    <source>
        <dbReference type="ARBA" id="ARBA00022741"/>
    </source>
</evidence>
<keyword evidence="5 9" id="KW-0342">GTP-binding</keyword>
<evidence type="ECO:0000256" key="5">
    <source>
        <dbReference type="ARBA" id="ARBA00023134"/>
    </source>
</evidence>
<keyword evidence="2 9" id="KW-0963">Cytoplasm</keyword>
<dbReference type="SMART" id="SM00382">
    <property type="entry name" value="AAA"/>
    <property type="match status" value="1"/>
</dbReference>
<dbReference type="GO" id="GO:0006614">
    <property type="term" value="P:SRP-dependent cotranslational protein targeting to membrane"/>
    <property type="evidence" value="ECO:0007669"/>
    <property type="project" value="InterPro"/>
</dbReference>
<dbReference type="EMBL" id="LO017727">
    <property type="protein sequence ID" value="CRH07038.1"/>
    <property type="molecule type" value="Genomic_DNA"/>
</dbReference>
<dbReference type="FunFam" id="3.40.50.300:FF:000053">
    <property type="entry name" value="Signal recognition particle receptor FtsY"/>
    <property type="match status" value="1"/>
</dbReference>
<name>A0A1S7LK97_MAGMO</name>
<keyword evidence="3 9" id="KW-0547">Nucleotide-binding</keyword>
<comment type="similarity">
    <text evidence="9">Belongs to the GTP-binding SRP family. FtsY subfamily.</text>
</comment>
<dbReference type="SMART" id="SM00963">
    <property type="entry name" value="SRP54_N"/>
    <property type="match status" value="1"/>
</dbReference>
<dbReference type="Gene3D" id="1.20.120.140">
    <property type="entry name" value="Signal recognition particle SRP54, nucleotide-binding domain"/>
    <property type="match status" value="1"/>
</dbReference>
<evidence type="ECO:0000256" key="8">
    <source>
        <dbReference type="ARBA" id="ARBA00048027"/>
    </source>
</evidence>
<dbReference type="PANTHER" id="PTHR43134:SF1">
    <property type="entry name" value="SIGNAL RECOGNITION PARTICLE RECEPTOR SUBUNIT ALPHA"/>
    <property type="match status" value="1"/>
</dbReference>
<comment type="subunit">
    <text evidence="9">Part of the signal recognition particle protein translocation system, which is composed of SRP and FtsY. SRP is a ribonucleoprotein composed of Ffh and a 4.5S RNA molecule.</text>
</comment>
<evidence type="ECO:0000259" key="10">
    <source>
        <dbReference type="PROSITE" id="PS00300"/>
    </source>
</evidence>
<evidence type="ECO:0000256" key="1">
    <source>
        <dbReference type="ARBA" id="ARBA00022475"/>
    </source>
</evidence>
<keyword evidence="6 9" id="KW-0472">Membrane</keyword>
<dbReference type="GO" id="GO:0005886">
    <property type="term" value="C:plasma membrane"/>
    <property type="evidence" value="ECO:0007669"/>
    <property type="project" value="UniProtKB-SubCell"/>
</dbReference>
<dbReference type="Pfam" id="PF00448">
    <property type="entry name" value="SRP54"/>
    <property type="match status" value="1"/>
</dbReference>
<feature type="binding site" evidence="9">
    <location>
        <begin position="109"/>
        <end position="116"/>
    </location>
    <ligand>
        <name>GTP</name>
        <dbReference type="ChEBI" id="CHEBI:37565"/>
    </ligand>
</feature>
<dbReference type="InterPro" id="IPR042101">
    <property type="entry name" value="SRP54_N_sf"/>
</dbReference>
<evidence type="ECO:0000256" key="2">
    <source>
        <dbReference type="ARBA" id="ARBA00022490"/>
    </source>
</evidence>
<dbReference type="InterPro" id="IPR013822">
    <property type="entry name" value="Signal_recog_particl_SRP54_hlx"/>
</dbReference>
<reference evidence="11" key="1">
    <citation type="submission" date="2015-04" db="EMBL/GenBank/DDBJ databases">
        <authorList>
            <person name="Syromyatnikov M.Y."/>
            <person name="Popov V.N."/>
        </authorList>
    </citation>
    <scope>NUCLEOTIDE SEQUENCE</scope>
    <source>
        <strain evidence="11">MO-1</strain>
    </source>
</reference>
<gene>
    <name evidence="9 11" type="primary">ftsY</name>
    <name evidence="11" type="ORF">MAGMO_2891</name>
</gene>
<dbReference type="SUPFAM" id="SSF52540">
    <property type="entry name" value="P-loop containing nucleoside triphosphate hydrolases"/>
    <property type="match status" value="1"/>
</dbReference>
<dbReference type="InterPro" id="IPR004390">
    <property type="entry name" value="SR_rcpt_FtsY"/>
</dbReference>
<organism evidence="11">
    <name type="scientific">Magnetococcus massalia (strain MO-1)</name>
    <dbReference type="NCBI Taxonomy" id="451514"/>
    <lineage>
        <taxon>Bacteria</taxon>
        <taxon>Pseudomonadati</taxon>
        <taxon>Pseudomonadota</taxon>
        <taxon>Magnetococcia</taxon>
        <taxon>Magnetococcales</taxon>
        <taxon>Magnetococcaceae</taxon>
        <taxon>Magnetococcus</taxon>
    </lineage>
</organism>
<dbReference type="EC" id="3.6.5.4" evidence="9"/>
<proteinExistence type="inferred from homology"/>
<feature type="domain" description="SRP54-type proteins GTP-binding" evidence="10">
    <location>
        <begin position="276"/>
        <end position="289"/>
    </location>
</feature>
<dbReference type="GO" id="GO:0003924">
    <property type="term" value="F:GTPase activity"/>
    <property type="evidence" value="ECO:0007669"/>
    <property type="project" value="UniProtKB-UniRule"/>
</dbReference>
<evidence type="ECO:0000256" key="7">
    <source>
        <dbReference type="ARBA" id="ARBA00023170"/>
    </source>
</evidence>
<keyword evidence="1 9" id="KW-1003">Cell membrane</keyword>
<evidence type="ECO:0000256" key="9">
    <source>
        <dbReference type="HAMAP-Rule" id="MF_00920"/>
    </source>
</evidence>
<dbReference type="CDD" id="cd17874">
    <property type="entry name" value="FtsY"/>
    <property type="match status" value="1"/>
</dbReference>
<dbReference type="SUPFAM" id="SSF47364">
    <property type="entry name" value="Domain of the SRP/SRP receptor G-proteins"/>
    <property type="match status" value="1"/>
</dbReference>
<keyword evidence="7 9" id="KW-0675">Receptor</keyword>
<dbReference type="InterPro" id="IPR027417">
    <property type="entry name" value="P-loop_NTPase"/>
</dbReference>
<dbReference type="PROSITE" id="PS00300">
    <property type="entry name" value="SRP54"/>
    <property type="match status" value="1"/>
</dbReference>
<evidence type="ECO:0000256" key="6">
    <source>
        <dbReference type="ARBA" id="ARBA00023136"/>
    </source>
</evidence>
<evidence type="ECO:0000313" key="11">
    <source>
        <dbReference type="EMBL" id="CRH07038.1"/>
    </source>
</evidence>
<dbReference type="InterPro" id="IPR000897">
    <property type="entry name" value="SRP54_GTPase_dom"/>
</dbReference>
<feature type="binding site" evidence="9">
    <location>
        <begin position="191"/>
        <end position="195"/>
    </location>
    <ligand>
        <name>GTP</name>
        <dbReference type="ChEBI" id="CHEBI:37565"/>
    </ligand>
</feature>
<dbReference type="AlphaFoldDB" id="A0A1S7LK97"/>
<feature type="binding site" evidence="9">
    <location>
        <begin position="255"/>
        <end position="258"/>
    </location>
    <ligand>
        <name>GTP</name>
        <dbReference type="ChEBI" id="CHEBI:37565"/>
    </ligand>
</feature>
<dbReference type="PANTHER" id="PTHR43134">
    <property type="entry name" value="SIGNAL RECOGNITION PARTICLE RECEPTOR SUBUNIT ALPHA"/>
    <property type="match status" value="1"/>
</dbReference>
<keyword evidence="4 9" id="KW-0378">Hydrolase</keyword>
<dbReference type="GO" id="GO:0005737">
    <property type="term" value="C:cytoplasm"/>
    <property type="evidence" value="ECO:0007669"/>
    <property type="project" value="UniProtKB-SubCell"/>
</dbReference>
<protein>
    <recommendedName>
        <fullName evidence="9">Signal recognition particle receptor FtsY</fullName>
        <shortName evidence="9">SRP receptor</shortName>
        <ecNumber evidence="9">3.6.5.4</ecNumber>
    </recommendedName>
</protein>
<dbReference type="InterPro" id="IPR003593">
    <property type="entry name" value="AAA+_ATPase"/>
</dbReference>
<dbReference type="SMART" id="SM00962">
    <property type="entry name" value="SRP54"/>
    <property type="match status" value="1"/>
</dbReference>